<dbReference type="GO" id="GO:0006571">
    <property type="term" value="P:tyrosine biosynthetic process"/>
    <property type="evidence" value="ECO:0007669"/>
    <property type="project" value="UniProtKB-KW"/>
</dbReference>
<dbReference type="NCBIfam" id="TIGR01802">
    <property type="entry name" value="CM_pl-yst"/>
    <property type="match status" value="1"/>
</dbReference>
<evidence type="ECO:0000259" key="12">
    <source>
        <dbReference type="Pfam" id="PF01817"/>
    </source>
</evidence>
<comment type="catalytic activity">
    <reaction evidence="11">
        <text>chorismate = prephenate</text>
        <dbReference type="Rhea" id="RHEA:13897"/>
        <dbReference type="ChEBI" id="CHEBI:29748"/>
        <dbReference type="ChEBI" id="CHEBI:29934"/>
        <dbReference type="EC" id="5.4.99.5"/>
    </reaction>
    <physiologicalReaction direction="left-to-right" evidence="11">
        <dbReference type="Rhea" id="RHEA:13898"/>
    </physiologicalReaction>
</comment>
<comment type="caution">
    <text evidence="13">The sequence shown here is derived from an EMBL/GenBank/DDBJ whole genome shotgun (WGS) entry which is preliminary data.</text>
</comment>
<evidence type="ECO:0000256" key="10">
    <source>
        <dbReference type="ARBA" id="ARBA00023235"/>
    </source>
</evidence>
<dbReference type="UniPathway" id="UPA00120">
    <property type="reaction ID" value="UER00203"/>
</dbReference>
<evidence type="ECO:0000313" key="13">
    <source>
        <dbReference type="EMBL" id="ORZ16370.1"/>
    </source>
</evidence>
<keyword evidence="7" id="KW-0028">Amino-acid biosynthesis</keyword>
<dbReference type="InterPro" id="IPR002701">
    <property type="entry name" value="CM_II_prokaryot"/>
</dbReference>
<dbReference type="PANTHER" id="PTHR21145:SF12">
    <property type="entry name" value="CHORISMATE MUTASE"/>
    <property type="match status" value="1"/>
</dbReference>
<evidence type="ECO:0000256" key="7">
    <source>
        <dbReference type="ARBA" id="ARBA00022605"/>
    </source>
</evidence>
<dbReference type="InterPro" id="IPR037039">
    <property type="entry name" value="CM_AroQ_sf_eucaryotic"/>
</dbReference>
<reference evidence="13 14" key="1">
    <citation type="submission" date="2016-07" db="EMBL/GenBank/DDBJ databases">
        <title>Pervasive Adenine N6-methylation of Active Genes in Fungi.</title>
        <authorList>
            <consortium name="DOE Joint Genome Institute"/>
            <person name="Mondo S.J."/>
            <person name="Dannebaum R.O."/>
            <person name="Kuo R.C."/>
            <person name="Labutti K."/>
            <person name="Haridas S."/>
            <person name="Kuo A."/>
            <person name="Salamov A."/>
            <person name="Ahrendt S.R."/>
            <person name="Lipzen A."/>
            <person name="Sullivan W."/>
            <person name="Andreopoulos W.B."/>
            <person name="Clum A."/>
            <person name="Lindquist E."/>
            <person name="Daum C."/>
            <person name="Ramamoorthy G.K."/>
            <person name="Gryganskyi A."/>
            <person name="Culley D."/>
            <person name="Magnuson J.K."/>
            <person name="James T.Y."/>
            <person name="O'Malley M.A."/>
            <person name="Stajich J.E."/>
            <person name="Spatafora J.W."/>
            <person name="Visel A."/>
            <person name="Grigoriev I.V."/>
        </authorList>
    </citation>
    <scope>NUCLEOTIDE SEQUENCE [LARGE SCALE GENOMIC DNA]</scope>
    <source>
        <strain evidence="13 14">NRRL 1336</strain>
    </source>
</reference>
<keyword evidence="10" id="KW-0413">Isomerase</keyword>
<dbReference type="GO" id="GO:0004106">
    <property type="term" value="F:chorismate mutase activity"/>
    <property type="evidence" value="ECO:0007669"/>
    <property type="project" value="UniProtKB-EC"/>
</dbReference>
<dbReference type="AlphaFoldDB" id="A0A1X2IH37"/>
<organism evidence="13 14">
    <name type="scientific">Absidia repens</name>
    <dbReference type="NCBI Taxonomy" id="90262"/>
    <lineage>
        <taxon>Eukaryota</taxon>
        <taxon>Fungi</taxon>
        <taxon>Fungi incertae sedis</taxon>
        <taxon>Mucoromycota</taxon>
        <taxon>Mucoromycotina</taxon>
        <taxon>Mucoromycetes</taxon>
        <taxon>Mucorales</taxon>
        <taxon>Cunninghamellaceae</taxon>
        <taxon>Absidia</taxon>
    </lineage>
</organism>
<keyword evidence="9" id="KW-0584">Phenylalanine biosynthesis</keyword>
<dbReference type="GO" id="GO:0009094">
    <property type="term" value="P:L-phenylalanine biosynthetic process"/>
    <property type="evidence" value="ECO:0007669"/>
    <property type="project" value="UniProtKB-KW"/>
</dbReference>
<evidence type="ECO:0000256" key="8">
    <source>
        <dbReference type="ARBA" id="ARBA00023141"/>
    </source>
</evidence>
<dbReference type="STRING" id="90262.A0A1X2IH37"/>
<evidence type="ECO:0000313" key="14">
    <source>
        <dbReference type="Proteomes" id="UP000193560"/>
    </source>
</evidence>
<dbReference type="InterPro" id="IPR008238">
    <property type="entry name" value="Chorismate_mutase_AroQ_euk"/>
</dbReference>
<keyword evidence="5" id="KW-0963">Cytoplasm</keyword>
<keyword evidence="6" id="KW-0827">Tyrosine biosynthesis</keyword>
<feature type="domain" description="Chorismate mutase" evidence="12">
    <location>
        <begin position="141"/>
        <end position="248"/>
    </location>
</feature>
<comment type="subcellular location">
    <subcellularLocation>
        <location evidence="1">Cytoplasm</location>
    </subcellularLocation>
</comment>
<evidence type="ECO:0000256" key="3">
    <source>
        <dbReference type="ARBA" id="ARBA00012404"/>
    </source>
</evidence>
<dbReference type="Gene3D" id="1.10.590.10">
    <property type="entry name" value="Chorismate mutase, AroQ class superfamily, eukaryotic"/>
    <property type="match status" value="1"/>
</dbReference>
<dbReference type="EMBL" id="MCGE01000011">
    <property type="protein sequence ID" value="ORZ16370.1"/>
    <property type="molecule type" value="Genomic_DNA"/>
</dbReference>
<accession>A0A1X2IH37</accession>
<keyword evidence="8" id="KW-0057">Aromatic amino acid biosynthesis</keyword>
<dbReference type="SUPFAM" id="SSF48600">
    <property type="entry name" value="Chorismate mutase II"/>
    <property type="match status" value="1"/>
</dbReference>
<protein>
    <recommendedName>
        <fullName evidence="4">Chorismate mutase</fullName>
        <ecNumber evidence="3">5.4.99.5</ecNumber>
    </recommendedName>
</protein>
<evidence type="ECO:0000256" key="1">
    <source>
        <dbReference type="ARBA" id="ARBA00004496"/>
    </source>
</evidence>
<comment type="pathway">
    <text evidence="2">Metabolic intermediate biosynthesis; prephenate biosynthesis; prephenate from chorismate: step 1/1.</text>
</comment>
<dbReference type="GO" id="GO:0005737">
    <property type="term" value="C:cytoplasm"/>
    <property type="evidence" value="ECO:0007669"/>
    <property type="project" value="UniProtKB-SubCell"/>
</dbReference>
<dbReference type="OrthoDB" id="191918at2759"/>
<name>A0A1X2IH37_9FUNG</name>
<evidence type="ECO:0000256" key="5">
    <source>
        <dbReference type="ARBA" id="ARBA00022490"/>
    </source>
</evidence>
<keyword evidence="14" id="KW-1185">Reference proteome</keyword>
<evidence type="ECO:0000256" key="11">
    <source>
        <dbReference type="ARBA" id="ARBA00023979"/>
    </source>
</evidence>
<evidence type="ECO:0000256" key="2">
    <source>
        <dbReference type="ARBA" id="ARBA00004817"/>
    </source>
</evidence>
<gene>
    <name evidence="13" type="ORF">BCR42DRAFT_414910</name>
</gene>
<dbReference type="Proteomes" id="UP000193560">
    <property type="component" value="Unassembled WGS sequence"/>
</dbReference>
<dbReference type="PANTHER" id="PTHR21145">
    <property type="entry name" value="CHORISMATE MUTASE"/>
    <property type="match status" value="1"/>
</dbReference>
<dbReference type="InterPro" id="IPR036263">
    <property type="entry name" value="Chorismate_II_sf"/>
</dbReference>
<proteinExistence type="predicted"/>
<dbReference type="EC" id="5.4.99.5" evidence="3"/>
<evidence type="ECO:0000256" key="9">
    <source>
        <dbReference type="ARBA" id="ARBA00023222"/>
    </source>
</evidence>
<dbReference type="PROSITE" id="PS51169">
    <property type="entry name" value="CHORISMATE_MUT_3"/>
    <property type="match status" value="1"/>
</dbReference>
<sequence>MVAESNSLPLVSNLWNMSNFTDIDDPFTLDRLRSTLIRLEDTIIFALIERAQFALNRSIYNTGSLEFDGPTGGKTRVRRYTSPDEYAFTSPLPEPILPPVKFKQFLADNDINVNDKIMDIYVNSIVTEICDDHDDDNYGSSATKDIDCLQALSRRIHYGKFIAESKFRDAPHEYKRLAGMNDRDAIYELLTNRTVEKKLLERLRRKALVYGQTLDQAEEGKSTHLRIPVQVVVELYERWVIPLTKEVEVDYLIERGQKATDEEIAAIAQQRP</sequence>
<evidence type="ECO:0000256" key="4">
    <source>
        <dbReference type="ARBA" id="ARBA00020296"/>
    </source>
</evidence>
<dbReference type="GO" id="GO:0046417">
    <property type="term" value="P:chorismate metabolic process"/>
    <property type="evidence" value="ECO:0007669"/>
    <property type="project" value="InterPro"/>
</dbReference>
<dbReference type="Pfam" id="PF01817">
    <property type="entry name" value="CM_2"/>
    <property type="match status" value="1"/>
</dbReference>
<evidence type="ECO:0000256" key="6">
    <source>
        <dbReference type="ARBA" id="ARBA00022498"/>
    </source>
</evidence>